<dbReference type="InterPro" id="IPR003660">
    <property type="entry name" value="HAMP_dom"/>
</dbReference>
<dbReference type="GO" id="GO:0006935">
    <property type="term" value="P:chemotaxis"/>
    <property type="evidence" value="ECO:0007669"/>
    <property type="project" value="UniProtKB-KW"/>
</dbReference>
<feature type="transmembrane region" description="Helical" evidence="6">
    <location>
        <begin position="178"/>
        <end position="198"/>
    </location>
</feature>
<dbReference type="CDD" id="cd11386">
    <property type="entry name" value="MCP_signal"/>
    <property type="match status" value="1"/>
</dbReference>
<evidence type="ECO:0000313" key="9">
    <source>
        <dbReference type="EMBL" id="GGE29753.1"/>
    </source>
</evidence>
<evidence type="ECO:0000256" key="3">
    <source>
        <dbReference type="ARBA" id="ARBA00029447"/>
    </source>
</evidence>
<feature type="compositionally biased region" description="Low complexity" evidence="5">
    <location>
        <begin position="835"/>
        <end position="854"/>
    </location>
</feature>
<dbReference type="AlphaFoldDB" id="A0A917EEP1"/>
<accession>A0A917EEP1</accession>
<dbReference type="InterPro" id="IPR051310">
    <property type="entry name" value="MCP_chemotaxis"/>
</dbReference>
<protein>
    <recommendedName>
        <fullName evidence="11">Methyl-accepting chemotaxis protein</fullName>
    </recommendedName>
</protein>
<evidence type="ECO:0000256" key="6">
    <source>
        <dbReference type="SAM" id="Phobius"/>
    </source>
</evidence>
<dbReference type="PANTHER" id="PTHR43531:SF11">
    <property type="entry name" value="METHYL-ACCEPTING CHEMOTAXIS PROTEIN 3"/>
    <property type="match status" value="1"/>
</dbReference>
<dbReference type="InterPro" id="IPR004089">
    <property type="entry name" value="MCPsignal_dom"/>
</dbReference>
<comment type="subcellular location">
    <subcellularLocation>
        <location evidence="1">Membrane</location>
    </subcellularLocation>
</comment>
<dbReference type="Gene3D" id="1.10.287.950">
    <property type="entry name" value="Methyl-accepting chemotaxis protein"/>
    <property type="match status" value="1"/>
</dbReference>
<dbReference type="SMART" id="SM00283">
    <property type="entry name" value="MA"/>
    <property type="match status" value="1"/>
</dbReference>
<gene>
    <name evidence="9" type="ORF">GCM10011360_17290</name>
</gene>
<dbReference type="Gene3D" id="6.10.340.10">
    <property type="match status" value="1"/>
</dbReference>
<keyword evidence="2" id="KW-0145">Chemotaxis</keyword>
<dbReference type="CDD" id="cd06225">
    <property type="entry name" value="HAMP"/>
    <property type="match status" value="1"/>
</dbReference>
<dbReference type="PROSITE" id="PS50111">
    <property type="entry name" value="CHEMOTAXIS_TRANSDUC_2"/>
    <property type="match status" value="1"/>
</dbReference>
<proteinExistence type="inferred from homology"/>
<dbReference type="PANTHER" id="PTHR43531">
    <property type="entry name" value="PROTEIN ICFG"/>
    <property type="match status" value="1"/>
</dbReference>
<dbReference type="SUPFAM" id="SSF158472">
    <property type="entry name" value="HAMP domain-like"/>
    <property type="match status" value="1"/>
</dbReference>
<dbReference type="SUPFAM" id="SSF58104">
    <property type="entry name" value="Methyl-accepting chemotaxis protein (MCP) signaling domain"/>
    <property type="match status" value="1"/>
</dbReference>
<evidence type="ECO:0000256" key="1">
    <source>
        <dbReference type="ARBA" id="ARBA00004370"/>
    </source>
</evidence>
<comment type="caution">
    <text evidence="9">The sequence shown here is derived from an EMBL/GenBank/DDBJ whole genome shotgun (WGS) entry which is preliminary data.</text>
</comment>
<evidence type="ECO:0000256" key="2">
    <source>
        <dbReference type="ARBA" id="ARBA00022500"/>
    </source>
</evidence>
<evidence type="ECO:0000256" key="5">
    <source>
        <dbReference type="SAM" id="MobiDB-lite"/>
    </source>
</evidence>
<keyword evidence="6" id="KW-0472">Membrane</keyword>
<sequence>MTDPQTQTAAVARLKSTFVVSTLMVAVCILAVVAVSQVFAHRQFAQTFEQGVAERAREYTAFLADRMGGMIRFGKTDQISAAIDDLRTRTDGEVTGAAVFSADGETLHNSGAALDMNAARSLARQALASGGPVSGLDGFSVATPATFGQDRQAIGAVVTVWSPERRLEEARAVTGRTILLAGLVCVVALALSALFFWVRMSRPLRATQRAIWLVSHGDYETEVPARDRGDEIGSIARSLADLQDRLRTAREKEEDQAFRSAAVDSAGSALLLLHRDFRIRTANGACADLLRHATAHFGGAWTDCDDLCQPGQPAQDIPGLAERLDEVASGKLSPPLRFELRYGHHRLSIYGQSVNGPEGDAIGYVLELKDVSDEALNAALLGAIDRNQLRLDLDRDGSVTGFNDGFLSVAGGDAAALRAVPGTRPLTALGTDGTKVELVEEALRSGRVLTGKFEVSLGSGRAPVVDGSLTPVVDAEGHVERVVFIGTDVTRPHYTMLAAETDRTSIAEEQQSVVSTLKTGLGRLADGDLTATIDAQFGPAYDQLRVNFNQAVQSLHSAMEAVVSNAESISGEAGEITSAADDLARRTERQAATLEETAAALDELTASVRSAAEGADEASGISLTALERARTGGEVAKRAVDAMDAIRVSSQEISKITTVIDDIAFQTNLLALNAGVEAARAGEAGRGFAVVATEVRALAQRSSDAAREINDLISASGNQVRSGVDLVDQTGQALSHIVEAVSDISKRVSDIAASAREQSAGLGEINTAMNDLDHVTQQNAAMFEETNAASHALTQEATALVAAAERFRLARTPAATRPKRPVQARPHQPQSPSPGRAAVGAAQTAADQQGWEEF</sequence>
<dbReference type="GO" id="GO:0007165">
    <property type="term" value="P:signal transduction"/>
    <property type="evidence" value="ECO:0007669"/>
    <property type="project" value="UniProtKB-KW"/>
</dbReference>
<dbReference type="EMBL" id="BMFJ01000001">
    <property type="protein sequence ID" value="GGE29753.1"/>
    <property type="molecule type" value="Genomic_DNA"/>
</dbReference>
<dbReference type="SMART" id="SM00304">
    <property type="entry name" value="HAMP"/>
    <property type="match status" value="2"/>
</dbReference>
<feature type="domain" description="HAMP" evidence="8">
    <location>
        <begin position="198"/>
        <end position="251"/>
    </location>
</feature>
<evidence type="ECO:0000313" key="10">
    <source>
        <dbReference type="Proteomes" id="UP000612855"/>
    </source>
</evidence>
<keyword evidence="6" id="KW-0812">Transmembrane</keyword>
<keyword evidence="10" id="KW-1185">Reference proteome</keyword>
<feature type="region of interest" description="Disordered" evidence="5">
    <location>
        <begin position="811"/>
        <end position="854"/>
    </location>
</feature>
<dbReference type="RefSeq" id="WP_188477247.1">
    <property type="nucleotide sequence ID" value="NZ_BMFJ01000001.1"/>
</dbReference>
<dbReference type="InterPro" id="IPR035965">
    <property type="entry name" value="PAS-like_dom_sf"/>
</dbReference>
<feature type="transmembrane region" description="Helical" evidence="6">
    <location>
        <begin position="18"/>
        <end position="40"/>
    </location>
</feature>
<feature type="domain" description="HAMP" evidence="8">
    <location>
        <begin position="508"/>
        <end position="560"/>
    </location>
</feature>
<keyword evidence="6" id="KW-1133">Transmembrane helix</keyword>
<evidence type="ECO:0000259" key="7">
    <source>
        <dbReference type="PROSITE" id="PS50111"/>
    </source>
</evidence>
<dbReference type="Proteomes" id="UP000612855">
    <property type="component" value="Unassembled WGS sequence"/>
</dbReference>
<name>A0A917EEP1_9RHOB</name>
<evidence type="ECO:0000256" key="4">
    <source>
        <dbReference type="PROSITE-ProRule" id="PRU00284"/>
    </source>
</evidence>
<evidence type="ECO:0000259" key="8">
    <source>
        <dbReference type="PROSITE" id="PS50885"/>
    </source>
</evidence>
<keyword evidence="4" id="KW-0807">Transducer</keyword>
<dbReference type="Pfam" id="PF00672">
    <property type="entry name" value="HAMP"/>
    <property type="match status" value="1"/>
</dbReference>
<dbReference type="FunFam" id="1.10.287.950:FF:000001">
    <property type="entry name" value="Methyl-accepting chemotaxis sensory transducer"/>
    <property type="match status" value="1"/>
</dbReference>
<dbReference type="Gene3D" id="3.30.450.20">
    <property type="entry name" value="PAS domain"/>
    <property type="match status" value="2"/>
</dbReference>
<dbReference type="GO" id="GO:0016020">
    <property type="term" value="C:membrane"/>
    <property type="evidence" value="ECO:0007669"/>
    <property type="project" value="UniProtKB-SubCell"/>
</dbReference>
<reference evidence="10" key="1">
    <citation type="journal article" date="2019" name="Int. J. Syst. Evol. Microbiol.">
        <title>The Global Catalogue of Microorganisms (GCM) 10K type strain sequencing project: providing services to taxonomists for standard genome sequencing and annotation.</title>
        <authorList>
            <consortium name="The Broad Institute Genomics Platform"/>
            <consortium name="The Broad Institute Genome Sequencing Center for Infectious Disease"/>
            <person name="Wu L."/>
            <person name="Ma J."/>
        </authorList>
    </citation>
    <scope>NUCLEOTIDE SEQUENCE [LARGE SCALE GENOMIC DNA]</scope>
    <source>
        <strain evidence="10">CGMCC 1.12664</strain>
    </source>
</reference>
<feature type="domain" description="Methyl-accepting transducer" evidence="7">
    <location>
        <begin position="565"/>
        <end position="794"/>
    </location>
</feature>
<dbReference type="PROSITE" id="PS50885">
    <property type="entry name" value="HAMP"/>
    <property type="match status" value="2"/>
</dbReference>
<dbReference type="SUPFAM" id="SSF55785">
    <property type="entry name" value="PYP-like sensor domain (PAS domain)"/>
    <property type="match status" value="2"/>
</dbReference>
<dbReference type="Pfam" id="PF00015">
    <property type="entry name" value="MCPsignal"/>
    <property type="match status" value="1"/>
</dbReference>
<evidence type="ECO:0008006" key="11">
    <source>
        <dbReference type="Google" id="ProtNLM"/>
    </source>
</evidence>
<organism evidence="9 10">
    <name type="scientific">Primorskyibacter flagellatus</name>
    <dbReference type="NCBI Taxonomy" id="1387277"/>
    <lineage>
        <taxon>Bacteria</taxon>
        <taxon>Pseudomonadati</taxon>
        <taxon>Pseudomonadota</taxon>
        <taxon>Alphaproteobacteria</taxon>
        <taxon>Rhodobacterales</taxon>
        <taxon>Roseobacteraceae</taxon>
        <taxon>Primorskyibacter</taxon>
    </lineage>
</organism>
<comment type="similarity">
    <text evidence="3">Belongs to the methyl-accepting chemotaxis (MCP) protein family.</text>
</comment>